<evidence type="ECO:0000256" key="1">
    <source>
        <dbReference type="SAM" id="Phobius"/>
    </source>
</evidence>
<keyword evidence="3" id="KW-1185">Reference proteome</keyword>
<evidence type="ECO:0000313" key="2">
    <source>
        <dbReference type="EMBL" id="OHV21288.1"/>
    </source>
</evidence>
<evidence type="ECO:0000313" key="3">
    <source>
        <dbReference type="Proteomes" id="UP000179769"/>
    </source>
</evidence>
<feature type="transmembrane region" description="Helical" evidence="1">
    <location>
        <begin position="12"/>
        <end position="36"/>
    </location>
</feature>
<keyword evidence="1" id="KW-0472">Membrane</keyword>
<keyword evidence="1" id="KW-0812">Transmembrane</keyword>
<protein>
    <submittedName>
        <fullName evidence="2">Uncharacterized protein</fullName>
    </submittedName>
</protein>
<reference evidence="3" key="1">
    <citation type="submission" date="2016-07" db="EMBL/GenBank/DDBJ databases">
        <title>Frankia sp. NRRL B-16219 Genome sequencing.</title>
        <authorList>
            <person name="Ghodhbane-Gtari F."/>
            <person name="Swanson E."/>
            <person name="Gueddou A."/>
            <person name="Louati M."/>
            <person name="Nouioui I."/>
            <person name="Hezbri K."/>
            <person name="Abebe-Akele F."/>
            <person name="Simpson S."/>
            <person name="Morris K."/>
            <person name="Thomas K."/>
            <person name="Gtari M."/>
            <person name="Tisa L.S."/>
        </authorList>
    </citation>
    <scope>NUCLEOTIDE SEQUENCE [LARGE SCALE GENOMIC DNA]</scope>
    <source>
        <strain evidence="3">NRRL B-16219</strain>
    </source>
</reference>
<dbReference type="EMBL" id="MAXA01000256">
    <property type="protein sequence ID" value="OHV21288.1"/>
    <property type="molecule type" value="Genomic_DNA"/>
</dbReference>
<sequence>MPPGPPVSAQLAGFLIQFAPLPAAVAGWFLAGALALPTEAGAVVGFVVHQLLQGFVVVPALLWKRSKPCGEQVRDRVVATGRAAGCDGVCARTLGSRRGRVRGVGVLLMPPGRVWVVVVAEDLAVTNPADLDALVAHQLARARAAAYRLVLPLMLVVWVALVVLAGQVAPDGGLELAIQTASSSVCGG</sequence>
<feature type="transmembrane region" description="Helical" evidence="1">
    <location>
        <begin position="42"/>
        <end position="63"/>
    </location>
</feature>
<comment type="caution">
    <text evidence="2">The sequence shown here is derived from an EMBL/GenBank/DDBJ whole genome shotgun (WGS) entry which is preliminary data.</text>
</comment>
<organism evidence="2 3">
    <name type="scientific">Parafrankia soli</name>
    <dbReference type="NCBI Taxonomy" id="2599596"/>
    <lineage>
        <taxon>Bacteria</taxon>
        <taxon>Bacillati</taxon>
        <taxon>Actinomycetota</taxon>
        <taxon>Actinomycetes</taxon>
        <taxon>Frankiales</taxon>
        <taxon>Frankiaceae</taxon>
        <taxon>Parafrankia</taxon>
    </lineage>
</organism>
<dbReference type="Proteomes" id="UP000179769">
    <property type="component" value="Unassembled WGS sequence"/>
</dbReference>
<gene>
    <name evidence="2" type="ORF">BBK14_26955</name>
</gene>
<accession>A0A1S1PED6</accession>
<feature type="transmembrane region" description="Helical" evidence="1">
    <location>
        <begin position="149"/>
        <end position="169"/>
    </location>
</feature>
<dbReference type="AlphaFoldDB" id="A0A1S1PED6"/>
<name>A0A1S1PED6_9ACTN</name>
<proteinExistence type="predicted"/>
<keyword evidence="1" id="KW-1133">Transmembrane helix</keyword>